<protein>
    <submittedName>
        <fullName evidence="2">Uncharacterized protein</fullName>
    </submittedName>
</protein>
<comment type="caution">
    <text evidence="2">The sequence shown here is derived from an EMBL/GenBank/DDBJ whole genome shotgun (WGS) entry which is preliminary data.</text>
</comment>
<accession>A0ABQ9JXC0</accession>
<evidence type="ECO:0000313" key="2">
    <source>
        <dbReference type="EMBL" id="KAJ8982496.1"/>
    </source>
</evidence>
<feature type="signal peptide" evidence="1">
    <location>
        <begin position="1"/>
        <end position="18"/>
    </location>
</feature>
<gene>
    <name evidence="2" type="ORF">NQ317_018534</name>
</gene>
<name>A0ABQ9JXC0_9CUCU</name>
<organism evidence="2 3">
    <name type="scientific">Molorchus minor</name>
    <dbReference type="NCBI Taxonomy" id="1323400"/>
    <lineage>
        <taxon>Eukaryota</taxon>
        <taxon>Metazoa</taxon>
        <taxon>Ecdysozoa</taxon>
        <taxon>Arthropoda</taxon>
        <taxon>Hexapoda</taxon>
        <taxon>Insecta</taxon>
        <taxon>Pterygota</taxon>
        <taxon>Neoptera</taxon>
        <taxon>Endopterygota</taxon>
        <taxon>Coleoptera</taxon>
        <taxon>Polyphaga</taxon>
        <taxon>Cucujiformia</taxon>
        <taxon>Chrysomeloidea</taxon>
        <taxon>Cerambycidae</taxon>
        <taxon>Lamiinae</taxon>
        <taxon>Monochamini</taxon>
        <taxon>Molorchus</taxon>
    </lineage>
</organism>
<keyword evidence="3" id="KW-1185">Reference proteome</keyword>
<sequence length="325" mass="36686">MKIVGVIFAFTLFAGLNALPRDETDIVEDIKGLIDKIWSYIPEEMSVKDLDFIFPSNLLFGLWPGSNYLEDLWGDVPLATVRPFEGCGCNMMVLHLTMPFRGVRFIFIVSPFHRKIAGRGIDLLLTPFIEKTKSVGFIFIVSPSIKKIAGRDIDLLLTPFIENTKRVGFIFIVSPFHRKIAGRGIDLLLTPFIEKTKSVGFIFIVSPFHRKIAGRGDHLISPNYLPPGFKNLDIKTLTYDKSTNRLEYDSDLKDFKIKGYAVIDTIDGKPKKITDFSILLTLGETDFDIKGLFNDDKLSQQLSETLSKHGAEFFDKITPIVAPIF</sequence>
<evidence type="ECO:0000313" key="3">
    <source>
        <dbReference type="Proteomes" id="UP001162164"/>
    </source>
</evidence>
<evidence type="ECO:0000256" key="1">
    <source>
        <dbReference type="SAM" id="SignalP"/>
    </source>
</evidence>
<feature type="chain" id="PRO_5046068040" evidence="1">
    <location>
        <begin position="19"/>
        <end position="325"/>
    </location>
</feature>
<keyword evidence="1" id="KW-0732">Signal</keyword>
<reference evidence="2" key="1">
    <citation type="journal article" date="2023" name="Insect Mol. Biol.">
        <title>Genome sequencing provides insights into the evolution of gene families encoding plant cell wall-degrading enzymes in longhorned beetles.</title>
        <authorList>
            <person name="Shin N.R."/>
            <person name="Okamura Y."/>
            <person name="Kirsch R."/>
            <person name="Pauchet Y."/>
        </authorList>
    </citation>
    <scope>NUCLEOTIDE SEQUENCE</scope>
    <source>
        <strain evidence="2">MMC_N1</strain>
    </source>
</reference>
<dbReference type="Proteomes" id="UP001162164">
    <property type="component" value="Unassembled WGS sequence"/>
</dbReference>
<dbReference type="EMBL" id="JAPWTJ010000119">
    <property type="protein sequence ID" value="KAJ8982496.1"/>
    <property type="molecule type" value="Genomic_DNA"/>
</dbReference>
<proteinExistence type="predicted"/>